<name>A0ABD2QBC5_9PLAT</name>
<comment type="subcellular location">
    <subcellularLocation>
        <location evidence="1">Nucleus</location>
    </subcellularLocation>
</comment>
<comment type="caution">
    <text evidence="9">The sequence shown here is derived from an EMBL/GenBank/DDBJ whole genome shotgun (WGS) entry which is preliminary data.</text>
</comment>
<dbReference type="Proteomes" id="UP001626550">
    <property type="component" value="Unassembled WGS sequence"/>
</dbReference>
<evidence type="ECO:0000256" key="3">
    <source>
        <dbReference type="ARBA" id="ARBA00023125"/>
    </source>
</evidence>
<dbReference type="Gene3D" id="3.30.450.20">
    <property type="entry name" value="PAS domain"/>
    <property type="match status" value="2"/>
</dbReference>
<dbReference type="InterPro" id="IPR039091">
    <property type="entry name" value="AHR/AHRR"/>
</dbReference>
<evidence type="ECO:0000256" key="2">
    <source>
        <dbReference type="ARBA" id="ARBA00023015"/>
    </source>
</evidence>
<dbReference type="InterPro" id="IPR035965">
    <property type="entry name" value="PAS-like_dom_sf"/>
</dbReference>
<keyword evidence="4" id="KW-0010">Activator</keyword>
<dbReference type="GO" id="GO:0005634">
    <property type="term" value="C:nucleus"/>
    <property type="evidence" value="ECO:0007669"/>
    <property type="project" value="UniProtKB-SubCell"/>
</dbReference>
<evidence type="ECO:0000256" key="7">
    <source>
        <dbReference type="SAM" id="MobiDB-lite"/>
    </source>
</evidence>
<evidence type="ECO:0000313" key="9">
    <source>
        <dbReference type="EMBL" id="KAL3316061.1"/>
    </source>
</evidence>
<dbReference type="PANTHER" id="PTHR10649">
    <property type="entry name" value="ARYL HYDROCARBON RECEPTOR"/>
    <property type="match status" value="1"/>
</dbReference>
<gene>
    <name evidence="9" type="ORF">Ciccas_005297</name>
</gene>
<evidence type="ECO:0000256" key="4">
    <source>
        <dbReference type="ARBA" id="ARBA00023159"/>
    </source>
</evidence>
<evidence type="ECO:0000259" key="8">
    <source>
        <dbReference type="Pfam" id="PF08447"/>
    </source>
</evidence>
<organism evidence="9 10">
    <name type="scientific">Cichlidogyrus casuarinus</name>
    <dbReference type="NCBI Taxonomy" id="1844966"/>
    <lineage>
        <taxon>Eukaryota</taxon>
        <taxon>Metazoa</taxon>
        <taxon>Spiralia</taxon>
        <taxon>Lophotrochozoa</taxon>
        <taxon>Platyhelminthes</taxon>
        <taxon>Monogenea</taxon>
        <taxon>Monopisthocotylea</taxon>
        <taxon>Dactylogyridea</taxon>
        <taxon>Ancyrocephalidae</taxon>
        <taxon>Cichlidogyrus</taxon>
    </lineage>
</organism>
<dbReference type="AlphaFoldDB" id="A0ABD2QBC5"/>
<proteinExistence type="predicted"/>
<dbReference type="Pfam" id="PF08447">
    <property type="entry name" value="PAS_3"/>
    <property type="match status" value="1"/>
</dbReference>
<evidence type="ECO:0000313" key="10">
    <source>
        <dbReference type="Proteomes" id="UP001626550"/>
    </source>
</evidence>
<evidence type="ECO:0000256" key="1">
    <source>
        <dbReference type="ARBA" id="ARBA00004123"/>
    </source>
</evidence>
<feature type="compositionally biased region" description="Basic and acidic residues" evidence="7">
    <location>
        <begin position="329"/>
        <end position="348"/>
    </location>
</feature>
<feature type="compositionally biased region" description="Polar residues" evidence="7">
    <location>
        <begin position="349"/>
        <end position="359"/>
    </location>
</feature>
<accession>A0ABD2QBC5</accession>
<feature type="domain" description="PAS fold-3" evidence="8">
    <location>
        <begin position="147"/>
        <end position="229"/>
    </location>
</feature>
<keyword evidence="5" id="KW-0804">Transcription</keyword>
<protein>
    <recommendedName>
        <fullName evidence="8">PAS fold-3 domain-containing protein</fullName>
    </recommendedName>
</protein>
<dbReference type="GO" id="GO:0030522">
    <property type="term" value="P:intracellular receptor signaling pathway"/>
    <property type="evidence" value="ECO:0007669"/>
    <property type="project" value="UniProtKB-ARBA"/>
</dbReference>
<keyword evidence="3" id="KW-0238">DNA-binding</keyword>
<dbReference type="GO" id="GO:0003677">
    <property type="term" value="F:DNA binding"/>
    <property type="evidence" value="ECO:0007669"/>
    <property type="project" value="UniProtKB-KW"/>
</dbReference>
<keyword evidence="6" id="KW-0539">Nucleus</keyword>
<sequence length="652" mass="71916">MAPQKYCHLLQRCFTVRFRCLLDNTSGFITLEINGRLQFLHGQSKIMRAAALNAHNAHMNGESLESMQQNAVNYPPKAQGRGGNHSRANNANQNDSNLLTGALALPPIGLFAVCSPLGPLPSLDGAHRDMTFKTKHKLDFSVLNMDNRARLLFAYKESDDELTSLTRGYDLVHPDDLNYVSFGHREVLRTGSVGLLVHRWLCKKGLWIWLQSRIKIAYKGGSPDSLLAIHRQLSEEEGRELYMRRNKEYKLPFPLLEPETLLGDEELTSPAICSSNSGPDLVQAGKDSMVQSFDLAPRVFNQGGAEMGFGYLADHDPYKLIQSYQKVDQKRLRKPDAENQSLKERKIDPQSSQKDYLNTSRRRKKEVAKNAARAGADPHANAEFYFQNQYSHVQPRGYNSGPLTGLENWAEHSTNSCLPQNFLKENAGVIDLNYPTNDYSSAWLAVVAAAASKYQQNGMDSYPAKSANSNMGMFYNSKLSMFSNADQHSNDALASVYSEHPEVSNSGSFFGTPSSYNNYGSYVGGQSLEARLNPLLRQNAQNEETSVDTALQRLYGLDPNLLNQASTLQEFSSSSHAENSLMQCTNHNFSGSASSSESVGSGPELNQSGGSIGAPSEKQGLSMMGNMEALYQYSLGKLTSSNDSASNECVSA</sequence>
<dbReference type="InterPro" id="IPR013655">
    <property type="entry name" value="PAS_fold_3"/>
</dbReference>
<feature type="region of interest" description="Disordered" evidence="7">
    <location>
        <begin position="329"/>
        <end position="374"/>
    </location>
</feature>
<dbReference type="PANTHER" id="PTHR10649:SF12">
    <property type="entry name" value="SPINELESS, ISOFORM C"/>
    <property type="match status" value="1"/>
</dbReference>
<feature type="region of interest" description="Disordered" evidence="7">
    <location>
        <begin position="585"/>
        <end position="621"/>
    </location>
</feature>
<dbReference type="InterPro" id="IPR000014">
    <property type="entry name" value="PAS"/>
</dbReference>
<keyword evidence="2" id="KW-0805">Transcription regulation</keyword>
<evidence type="ECO:0000256" key="6">
    <source>
        <dbReference type="ARBA" id="ARBA00023242"/>
    </source>
</evidence>
<reference evidence="9 10" key="1">
    <citation type="submission" date="2024-11" db="EMBL/GenBank/DDBJ databases">
        <title>Adaptive evolution of stress response genes in parasites aligns with host niche diversity.</title>
        <authorList>
            <person name="Hahn C."/>
            <person name="Resl P."/>
        </authorList>
    </citation>
    <scope>NUCLEOTIDE SEQUENCE [LARGE SCALE GENOMIC DNA]</scope>
    <source>
        <strain evidence="9">EGGRZ-B1_66</strain>
        <tissue evidence="9">Body</tissue>
    </source>
</reference>
<dbReference type="EMBL" id="JBJKFK010000610">
    <property type="protein sequence ID" value="KAL3316061.1"/>
    <property type="molecule type" value="Genomic_DNA"/>
</dbReference>
<feature type="region of interest" description="Disordered" evidence="7">
    <location>
        <begin position="73"/>
        <end position="93"/>
    </location>
</feature>
<dbReference type="CDD" id="cd00130">
    <property type="entry name" value="PAS"/>
    <property type="match status" value="1"/>
</dbReference>
<evidence type="ECO:0000256" key="5">
    <source>
        <dbReference type="ARBA" id="ARBA00023163"/>
    </source>
</evidence>
<keyword evidence="10" id="KW-1185">Reference proteome</keyword>
<feature type="compositionally biased region" description="Low complexity" evidence="7">
    <location>
        <begin position="590"/>
        <end position="602"/>
    </location>
</feature>
<dbReference type="SUPFAM" id="SSF55785">
    <property type="entry name" value="PYP-like sensor domain (PAS domain)"/>
    <property type="match status" value="1"/>
</dbReference>